<feature type="binding site" evidence="6">
    <location>
        <position position="93"/>
    </location>
    <ligand>
        <name>(6S)-5-formyl-5,6,7,8-tetrahydrofolate</name>
        <dbReference type="ChEBI" id="CHEBI:57457"/>
    </ligand>
</feature>
<dbReference type="Pfam" id="PF10396">
    <property type="entry name" value="TrmE_N"/>
    <property type="match status" value="1"/>
</dbReference>
<accession>B8FMU5</accession>
<evidence type="ECO:0000256" key="7">
    <source>
        <dbReference type="RuleBase" id="RU003313"/>
    </source>
</evidence>
<dbReference type="Gene3D" id="3.30.1360.120">
    <property type="entry name" value="Probable tRNA modification gtpase trme, domain 1"/>
    <property type="match status" value="1"/>
</dbReference>
<comment type="cofactor">
    <cofactor evidence="6">
        <name>K(+)</name>
        <dbReference type="ChEBI" id="CHEBI:29103"/>
    </cofactor>
    <text evidence="6">Binds 1 potassium ion per subunit.</text>
</comment>
<comment type="subcellular location">
    <subcellularLocation>
        <location evidence="6">Cytoplasm</location>
    </subcellularLocation>
</comment>
<feature type="binding site" evidence="6">
    <location>
        <begin position="282"/>
        <end position="285"/>
    </location>
    <ligand>
        <name>GTP</name>
        <dbReference type="ChEBI" id="CHEBI:37565"/>
    </ligand>
</feature>
<dbReference type="GO" id="GO:0046872">
    <property type="term" value="F:metal ion binding"/>
    <property type="evidence" value="ECO:0007669"/>
    <property type="project" value="UniProtKB-KW"/>
</dbReference>
<feature type="binding site" evidence="6">
    <location>
        <position position="263"/>
    </location>
    <ligand>
        <name>Mg(2+)</name>
        <dbReference type="ChEBI" id="CHEBI:18420"/>
    </ligand>
</feature>
<dbReference type="InterPro" id="IPR027368">
    <property type="entry name" value="MnmE_dom2"/>
</dbReference>
<organism evidence="9 10">
    <name type="scientific">Desulfatibacillum aliphaticivorans</name>
    <dbReference type="NCBI Taxonomy" id="218208"/>
    <lineage>
        <taxon>Bacteria</taxon>
        <taxon>Pseudomonadati</taxon>
        <taxon>Thermodesulfobacteriota</taxon>
        <taxon>Desulfobacteria</taxon>
        <taxon>Desulfobacterales</taxon>
        <taxon>Desulfatibacillaceae</taxon>
        <taxon>Desulfatibacillum</taxon>
    </lineage>
</organism>
<feature type="binding site" evidence="6">
    <location>
        <position position="463"/>
    </location>
    <ligand>
        <name>(6S)-5-formyl-5,6,7,8-tetrahydrofolate</name>
        <dbReference type="ChEBI" id="CHEBI:57457"/>
    </ligand>
</feature>
<dbReference type="HAMAP" id="MF_00379">
    <property type="entry name" value="GTPase_MnmE"/>
    <property type="match status" value="1"/>
</dbReference>
<dbReference type="EMBL" id="CP001322">
    <property type="protein sequence ID" value="ACL05815.1"/>
    <property type="molecule type" value="Genomic_DNA"/>
</dbReference>
<feature type="binding site" evidence="6">
    <location>
        <position position="27"/>
    </location>
    <ligand>
        <name>(6S)-5-formyl-5,6,7,8-tetrahydrofolate</name>
        <dbReference type="ChEBI" id="CHEBI:57457"/>
    </ligand>
</feature>
<dbReference type="eggNOG" id="COG0486">
    <property type="taxonomic scope" value="Bacteria"/>
</dbReference>
<keyword evidence="3 6" id="KW-0547">Nucleotide-binding</keyword>
<comment type="function">
    <text evidence="6">Exhibits a very high intrinsic GTPase hydrolysis rate. Involved in the addition of a carboxymethylaminomethyl (cmnm) group at the wobble position (U34) of certain tRNAs, forming tRNA-cmnm(5)s(2)U34.</text>
</comment>
<comment type="caution">
    <text evidence="6">Lacks conserved residue(s) required for the propagation of feature annotation.</text>
</comment>
<evidence type="ECO:0000256" key="1">
    <source>
        <dbReference type="ARBA" id="ARBA00011043"/>
    </source>
</evidence>
<evidence type="ECO:0000256" key="4">
    <source>
        <dbReference type="ARBA" id="ARBA00022958"/>
    </source>
</evidence>
<dbReference type="NCBIfam" id="TIGR00450">
    <property type="entry name" value="mnmE_trmE_thdF"/>
    <property type="match status" value="1"/>
</dbReference>
<evidence type="ECO:0000313" key="10">
    <source>
        <dbReference type="Proteomes" id="UP000000739"/>
    </source>
</evidence>
<dbReference type="CDD" id="cd04164">
    <property type="entry name" value="trmE"/>
    <property type="match status" value="1"/>
</dbReference>
<feature type="binding site" evidence="6">
    <location>
        <position position="242"/>
    </location>
    <ligand>
        <name>Mg(2+)</name>
        <dbReference type="ChEBI" id="CHEBI:18420"/>
    </ligand>
</feature>
<gene>
    <name evidence="6" type="primary">mnmE</name>
    <name evidence="6" type="synonym">trmE</name>
    <name evidence="9" type="ordered locus">Dalk_4131</name>
</gene>
<keyword evidence="6" id="KW-0963">Cytoplasm</keyword>
<feature type="domain" description="TrmE-type G" evidence="8">
    <location>
        <begin position="228"/>
        <end position="385"/>
    </location>
</feature>
<evidence type="ECO:0000256" key="2">
    <source>
        <dbReference type="ARBA" id="ARBA00022694"/>
    </source>
</evidence>
<dbReference type="GO" id="GO:0030488">
    <property type="term" value="P:tRNA methylation"/>
    <property type="evidence" value="ECO:0007669"/>
    <property type="project" value="TreeGrafter"/>
</dbReference>
<dbReference type="HOGENOM" id="CLU_019624_4_1_7"/>
<comment type="subunit">
    <text evidence="6">Homodimer. Heterotetramer of two MnmE and two MnmG subunits.</text>
</comment>
<dbReference type="KEGG" id="dal:Dalk_4131"/>
<dbReference type="AlphaFoldDB" id="B8FMU5"/>
<keyword evidence="10" id="KW-1185">Reference proteome</keyword>
<dbReference type="InterPro" id="IPR005225">
    <property type="entry name" value="Small_GTP-bd"/>
</dbReference>
<evidence type="ECO:0000256" key="5">
    <source>
        <dbReference type="ARBA" id="ARBA00023134"/>
    </source>
</evidence>
<dbReference type="GO" id="GO:0005525">
    <property type="term" value="F:GTP binding"/>
    <property type="evidence" value="ECO:0007669"/>
    <property type="project" value="UniProtKB-UniRule"/>
</dbReference>
<keyword evidence="5 6" id="KW-0342">GTP-binding</keyword>
<dbReference type="PANTHER" id="PTHR42714">
    <property type="entry name" value="TRNA MODIFICATION GTPASE GTPBP3"/>
    <property type="match status" value="1"/>
</dbReference>
<evidence type="ECO:0000313" key="9">
    <source>
        <dbReference type="EMBL" id="ACL05815.1"/>
    </source>
</evidence>
<dbReference type="GO" id="GO:0002098">
    <property type="term" value="P:tRNA wobble uridine modification"/>
    <property type="evidence" value="ECO:0007669"/>
    <property type="project" value="TreeGrafter"/>
</dbReference>
<dbReference type="InterPro" id="IPR004520">
    <property type="entry name" value="GTPase_MnmE"/>
</dbReference>
<dbReference type="InterPro" id="IPR025867">
    <property type="entry name" value="MnmE_helical"/>
</dbReference>
<dbReference type="InterPro" id="IPR027417">
    <property type="entry name" value="P-loop_NTPase"/>
</dbReference>
<dbReference type="CDD" id="cd14858">
    <property type="entry name" value="TrmE_N"/>
    <property type="match status" value="1"/>
</dbReference>
<dbReference type="PANTHER" id="PTHR42714:SF2">
    <property type="entry name" value="TRNA MODIFICATION GTPASE GTPBP3, MITOCHONDRIAL"/>
    <property type="match status" value="1"/>
</dbReference>
<feature type="binding site" evidence="6">
    <location>
        <begin position="238"/>
        <end position="243"/>
    </location>
    <ligand>
        <name>GTP</name>
        <dbReference type="ChEBI" id="CHEBI:37565"/>
    </ligand>
</feature>
<dbReference type="InterPro" id="IPR027266">
    <property type="entry name" value="TrmE/GcvT-like"/>
</dbReference>
<dbReference type="Gene3D" id="3.40.50.300">
    <property type="entry name" value="P-loop containing nucleotide triphosphate hydrolases"/>
    <property type="match status" value="1"/>
</dbReference>
<dbReference type="Pfam" id="PF01926">
    <property type="entry name" value="MMR_HSR1"/>
    <property type="match status" value="1"/>
</dbReference>
<dbReference type="Gene3D" id="1.20.120.430">
    <property type="entry name" value="tRNA modification GTPase MnmE domain 2"/>
    <property type="match status" value="1"/>
</dbReference>
<proteinExistence type="inferred from homology"/>
<feature type="binding site" evidence="6">
    <location>
        <position position="132"/>
    </location>
    <ligand>
        <name>(6S)-5-formyl-5,6,7,8-tetrahydrofolate</name>
        <dbReference type="ChEBI" id="CHEBI:57457"/>
    </ligand>
</feature>
<dbReference type="NCBIfam" id="TIGR00231">
    <property type="entry name" value="small_GTP"/>
    <property type="match status" value="1"/>
</dbReference>
<keyword evidence="4 6" id="KW-0630">Potassium</keyword>
<dbReference type="InterPro" id="IPR006073">
    <property type="entry name" value="GTP-bd"/>
</dbReference>
<keyword evidence="6" id="KW-0460">Magnesium</keyword>
<dbReference type="InterPro" id="IPR031168">
    <property type="entry name" value="G_TrmE"/>
</dbReference>
<dbReference type="EC" id="3.6.-.-" evidence="6"/>
<keyword evidence="6" id="KW-0479">Metal-binding</keyword>
<name>B8FMU5_DESAL</name>
<dbReference type="Pfam" id="PF12631">
    <property type="entry name" value="MnmE_helical"/>
    <property type="match status" value="1"/>
</dbReference>
<dbReference type="Proteomes" id="UP000000739">
    <property type="component" value="Chromosome"/>
</dbReference>
<evidence type="ECO:0000256" key="3">
    <source>
        <dbReference type="ARBA" id="ARBA00022741"/>
    </source>
</evidence>
<sequence>MFGAMNLSQTIAAIATPPGVGGIGVIRISGPLSSSILKSIFQPAHSSFDIWPPQAYKLIRGKIVDPKTTAVKDEVLAVFMPGPGTYTGEDVAEIQGHGGPVVLSAVLETVLSQGARLAEPGEFTRRAFLNGRMDLSQAEAVVDLIHARTSRAAKTAAAHVGGALKSRVEGILDSIMECRAQIEAALDFSDDTGDGETKWILAKLDQGVISPLKELAEAAELGKAHMEGLRAAIVGRPNVGKSSLMNALAGQERSIVTETPGATRDVIREPVLIRGLHFTLSDTAGLRTSSDAVEMIGVQRAKDAMGESDLVMLVVEAGSDLSPEDQELLHQAEHSCNRVLMVYNKMDLHPGFIPSPVRDYAPVAVSAKTGQGLDGLRRAMENSLRQGRELDAAPGIIPNLRQKGALESALESATEARSRILEEAWELAAFDMEEAQKSLEQVLGLGVSPDILDRIFSDFCIGK</sequence>
<keyword evidence="2 6" id="KW-0819">tRNA processing</keyword>
<dbReference type="PROSITE" id="PS51709">
    <property type="entry name" value="G_TRME"/>
    <property type="match status" value="1"/>
</dbReference>
<evidence type="ECO:0000259" key="8">
    <source>
        <dbReference type="PROSITE" id="PS51709"/>
    </source>
</evidence>
<reference evidence="9 10" key="1">
    <citation type="journal article" date="2012" name="Environ. Microbiol.">
        <title>The genome sequence of Desulfatibacillum alkenivorans AK-01: a blueprint for anaerobic alkane oxidation.</title>
        <authorList>
            <person name="Callaghan A.V."/>
            <person name="Morris B.E."/>
            <person name="Pereira I.A."/>
            <person name="McInerney M.J."/>
            <person name="Austin R.N."/>
            <person name="Groves J.T."/>
            <person name="Kukor J.J."/>
            <person name="Suflita J.M."/>
            <person name="Young L.Y."/>
            <person name="Zylstra G.J."/>
            <person name="Wawrik B."/>
        </authorList>
    </citation>
    <scope>NUCLEOTIDE SEQUENCE [LARGE SCALE GENOMIC DNA]</scope>
    <source>
        <strain evidence="9 10">AK-01</strain>
    </source>
</reference>
<dbReference type="InterPro" id="IPR018948">
    <property type="entry name" value="GTP-bd_TrmE_N"/>
</dbReference>
<comment type="similarity">
    <text evidence="1 6 7">Belongs to the TRAFAC class TrmE-Era-EngA-EngB-Septin-like GTPase superfamily. TrmE GTPase family.</text>
</comment>
<protein>
    <recommendedName>
        <fullName evidence="6">tRNA modification GTPase MnmE</fullName>
        <ecNumber evidence="6">3.6.-.-</ecNumber>
    </recommendedName>
</protein>
<evidence type="ECO:0000256" key="6">
    <source>
        <dbReference type="HAMAP-Rule" id="MF_00379"/>
    </source>
</evidence>
<dbReference type="GO" id="GO:0003924">
    <property type="term" value="F:GTPase activity"/>
    <property type="evidence" value="ECO:0007669"/>
    <property type="project" value="UniProtKB-UniRule"/>
</dbReference>
<dbReference type="GO" id="GO:0005737">
    <property type="term" value="C:cytoplasm"/>
    <property type="evidence" value="ECO:0007669"/>
    <property type="project" value="UniProtKB-SubCell"/>
</dbReference>
<keyword evidence="6" id="KW-0378">Hydrolase</keyword>
<dbReference type="SUPFAM" id="SSF52540">
    <property type="entry name" value="P-loop containing nucleoside triphosphate hydrolases"/>
    <property type="match status" value="1"/>
</dbReference>